<evidence type="ECO:0000313" key="1">
    <source>
        <dbReference type="EMBL" id="MBX50537.1"/>
    </source>
</evidence>
<organism evidence="1">
    <name type="scientific">Rhizophora mucronata</name>
    <name type="common">Asiatic mangrove</name>
    <dbReference type="NCBI Taxonomy" id="61149"/>
    <lineage>
        <taxon>Eukaryota</taxon>
        <taxon>Viridiplantae</taxon>
        <taxon>Streptophyta</taxon>
        <taxon>Embryophyta</taxon>
        <taxon>Tracheophyta</taxon>
        <taxon>Spermatophyta</taxon>
        <taxon>Magnoliopsida</taxon>
        <taxon>eudicotyledons</taxon>
        <taxon>Gunneridae</taxon>
        <taxon>Pentapetalae</taxon>
        <taxon>rosids</taxon>
        <taxon>fabids</taxon>
        <taxon>Malpighiales</taxon>
        <taxon>Rhizophoraceae</taxon>
        <taxon>Rhizophora</taxon>
    </lineage>
</organism>
<proteinExistence type="predicted"/>
<sequence length="63" mass="7355">MNGGLSFHRQWHQPSSSLSFHWLPINFSGFIGNINRVPIKVQRHLCFIKRGLDVSPMITNLWH</sequence>
<reference evidence="1" key="1">
    <citation type="submission" date="2018-02" db="EMBL/GenBank/DDBJ databases">
        <title>Rhizophora mucronata_Transcriptome.</title>
        <authorList>
            <person name="Meera S.P."/>
            <person name="Sreeshan A."/>
            <person name="Augustine A."/>
        </authorList>
    </citation>
    <scope>NUCLEOTIDE SEQUENCE</scope>
    <source>
        <tissue evidence="1">Leaf</tissue>
    </source>
</reference>
<protein>
    <submittedName>
        <fullName evidence="1">Uncharacterized protein</fullName>
    </submittedName>
</protein>
<name>A0A2P2P768_RHIMU</name>
<accession>A0A2P2P768</accession>
<dbReference type="EMBL" id="GGEC01070053">
    <property type="protein sequence ID" value="MBX50537.1"/>
    <property type="molecule type" value="Transcribed_RNA"/>
</dbReference>
<dbReference type="AlphaFoldDB" id="A0A2P2P768"/>